<name>A0A645INE1_9ZZZZ</name>
<proteinExistence type="predicted"/>
<evidence type="ECO:0000313" key="1">
    <source>
        <dbReference type="EMBL" id="MPN52372.1"/>
    </source>
</evidence>
<dbReference type="AlphaFoldDB" id="A0A645INE1"/>
<reference evidence="1" key="1">
    <citation type="submission" date="2019-08" db="EMBL/GenBank/DDBJ databases">
        <authorList>
            <person name="Kucharzyk K."/>
            <person name="Murdoch R.W."/>
            <person name="Higgins S."/>
            <person name="Loffler F."/>
        </authorList>
    </citation>
    <scope>NUCLEOTIDE SEQUENCE</scope>
</reference>
<organism evidence="1">
    <name type="scientific">bioreactor metagenome</name>
    <dbReference type="NCBI Taxonomy" id="1076179"/>
    <lineage>
        <taxon>unclassified sequences</taxon>
        <taxon>metagenomes</taxon>
        <taxon>ecological metagenomes</taxon>
    </lineage>
</organism>
<dbReference type="EMBL" id="VSSQ01118419">
    <property type="protein sequence ID" value="MPN52372.1"/>
    <property type="molecule type" value="Genomic_DNA"/>
</dbReference>
<gene>
    <name evidence="1" type="ORF">SDC9_200033</name>
</gene>
<accession>A0A645INE1</accession>
<protein>
    <submittedName>
        <fullName evidence="1">Uncharacterized protein</fullName>
    </submittedName>
</protein>
<sequence>MADKKQDFLTFRELPLVRCDNTIYYGNMSDPYVVMFQITSTKDFNGLEVADRVIVQLLSTDPDASPRERIIKKTEKKGLYNAIDIGSIWLKRALNQNID</sequence>
<comment type="caution">
    <text evidence="1">The sequence shown here is derived from an EMBL/GenBank/DDBJ whole genome shotgun (WGS) entry which is preliminary data.</text>
</comment>